<dbReference type="AlphaFoldDB" id="A0AAV7IDT5"/>
<accession>A0AAV7IDT5</accession>
<dbReference type="SUPFAM" id="SSF100950">
    <property type="entry name" value="NagB/RpiA/CoA transferase-like"/>
    <property type="match status" value="1"/>
</dbReference>
<evidence type="ECO:0000256" key="3">
    <source>
        <dbReference type="SAM" id="MobiDB-lite"/>
    </source>
</evidence>
<feature type="compositionally biased region" description="Basic and acidic residues" evidence="3">
    <location>
        <begin position="299"/>
        <end position="318"/>
    </location>
</feature>
<feature type="compositionally biased region" description="Basic and acidic residues" evidence="3">
    <location>
        <begin position="330"/>
        <end position="352"/>
    </location>
</feature>
<dbReference type="Proteomes" id="UP000826195">
    <property type="component" value="Unassembled WGS sequence"/>
</dbReference>
<dbReference type="PANTHER" id="PTHR13017">
    <property type="entry name" value="5-FORMYLTETRAHYDROFOLATE CYCLO-LIGASE-RELATED"/>
    <property type="match status" value="1"/>
</dbReference>
<evidence type="ECO:0000256" key="2">
    <source>
        <dbReference type="ARBA" id="ARBA00022884"/>
    </source>
</evidence>
<reference evidence="4 5" key="1">
    <citation type="journal article" date="2021" name="J. Hered.">
        <title>A chromosome-level genome assembly of the parasitoid wasp, Cotesia glomerata (Hymenoptera: Braconidae).</title>
        <authorList>
            <person name="Pinto B.J."/>
            <person name="Weis J.J."/>
            <person name="Gamble T."/>
            <person name="Ode P.J."/>
            <person name="Paul R."/>
            <person name="Zaspel J.M."/>
        </authorList>
    </citation>
    <scope>NUCLEOTIDE SEQUENCE [LARGE SCALE GENOMIC DNA]</scope>
    <source>
        <strain evidence="4">CgM1</strain>
    </source>
</reference>
<sequence length="471" mass="53688">MSKEQSNVSKHGYRKKVWNYMMDNDLVNFPSIVYHRIPNFKGAEEAAKRLAELEEFKKARVLKVNPDKPQEPVRLLALEAGKEILVPIPRLKSGLFFHVVPVTHDGAATQQNLKAMATRFGIETHGKPVGIDADIKVDLVVLGSVCVSREGFRIGKGEGFADLEFAMMMRMKAVNDNTVVVTTVHDCQLVDKFEEGLFERHDVPVDIIVTPTQTIFVSEKLKKPEGIFWNILTPRRIKTMQILQILKDIDEKEGKEVILKADEPNNTKPRRFEKNWKRTKGKKNLKVKKESEIELITENNDKENENKNETKAEEEKKEVKKNRRRRRPQKQTEKIDTEKNEEKTDKPKENKGRKLKPKPQIDFSLKLSNIGSDVRVRDLKSALSQRGISPTSIAWRGQRGFCYLHFGKLRGKNNTPNEPVQVDSIVANLQQLYVGNNGNHGGDSNITNDKFIIVEPAKPVTRIETTDVSAV</sequence>
<dbReference type="InterPro" id="IPR024185">
    <property type="entry name" value="FTHF_cligase-like_sf"/>
</dbReference>
<proteinExistence type="predicted"/>
<feature type="compositionally biased region" description="Basic residues" evidence="3">
    <location>
        <begin position="319"/>
        <end position="329"/>
    </location>
</feature>
<feature type="compositionally biased region" description="Basic and acidic residues" evidence="3">
    <location>
        <begin position="260"/>
        <end position="276"/>
    </location>
</feature>
<gene>
    <name evidence="4" type="ORF">KQX54_014757</name>
</gene>
<dbReference type="GO" id="GO:0003723">
    <property type="term" value="F:RNA binding"/>
    <property type="evidence" value="ECO:0007669"/>
    <property type="project" value="UniProtKB-KW"/>
</dbReference>
<dbReference type="EMBL" id="JAHXZJ010000747">
    <property type="protein sequence ID" value="KAH0558178.1"/>
    <property type="molecule type" value="Genomic_DNA"/>
</dbReference>
<name>A0AAV7IDT5_COTGL</name>
<feature type="region of interest" description="Disordered" evidence="3">
    <location>
        <begin position="260"/>
        <end position="284"/>
    </location>
</feature>
<dbReference type="Pfam" id="PF01812">
    <property type="entry name" value="5-FTHF_cyc-lig"/>
    <property type="match status" value="1"/>
</dbReference>
<dbReference type="InterPro" id="IPR037171">
    <property type="entry name" value="NagB/RpiA_transferase-like"/>
</dbReference>
<dbReference type="Gene3D" id="3.40.50.10420">
    <property type="entry name" value="NagB/RpiA/CoA transferase-like"/>
    <property type="match status" value="1"/>
</dbReference>
<dbReference type="PANTHER" id="PTHR13017:SF0">
    <property type="entry name" value="METHENYLTETRAHYDROFOLATE SYNTHASE DOMAIN-CONTAINING PROTEIN"/>
    <property type="match status" value="1"/>
</dbReference>
<protein>
    <recommendedName>
        <fullName evidence="1">Methenyltetrahydrofolate synthase domain-containing protein</fullName>
    </recommendedName>
</protein>
<evidence type="ECO:0000256" key="1">
    <source>
        <dbReference type="ARBA" id="ARBA00015518"/>
    </source>
</evidence>
<dbReference type="FunFam" id="3.40.50.10420:FF:000001">
    <property type="entry name" value="Methenyltetrahydrofolate synthase domain-containing protein"/>
    <property type="match status" value="1"/>
</dbReference>
<keyword evidence="5" id="KW-1185">Reference proteome</keyword>
<keyword evidence="2" id="KW-0694">RNA-binding</keyword>
<organism evidence="4 5">
    <name type="scientific">Cotesia glomerata</name>
    <name type="common">Lepidopteran parasitic wasp</name>
    <name type="synonym">Apanteles glomeratus</name>
    <dbReference type="NCBI Taxonomy" id="32391"/>
    <lineage>
        <taxon>Eukaryota</taxon>
        <taxon>Metazoa</taxon>
        <taxon>Ecdysozoa</taxon>
        <taxon>Arthropoda</taxon>
        <taxon>Hexapoda</taxon>
        <taxon>Insecta</taxon>
        <taxon>Pterygota</taxon>
        <taxon>Neoptera</taxon>
        <taxon>Endopterygota</taxon>
        <taxon>Hymenoptera</taxon>
        <taxon>Apocrita</taxon>
        <taxon>Ichneumonoidea</taxon>
        <taxon>Braconidae</taxon>
        <taxon>Microgastrinae</taxon>
        <taxon>Cotesia</taxon>
    </lineage>
</organism>
<evidence type="ECO:0000313" key="5">
    <source>
        <dbReference type="Proteomes" id="UP000826195"/>
    </source>
</evidence>
<comment type="caution">
    <text evidence="4">The sequence shown here is derived from an EMBL/GenBank/DDBJ whole genome shotgun (WGS) entry which is preliminary data.</text>
</comment>
<dbReference type="GO" id="GO:0005737">
    <property type="term" value="C:cytoplasm"/>
    <property type="evidence" value="ECO:0007669"/>
    <property type="project" value="TreeGrafter"/>
</dbReference>
<dbReference type="InterPro" id="IPR002698">
    <property type="entry name" value="FTHF_cligase"/>
</dbReference>
<feature type="region of interest" description="Disordered" evidence="3">
    <location>
        <begin position="298"/>
        <end position="360"/>
    </location>
</feature>
<evidence type="ECO:0000313" key="4">
    <source>
        <dbReference type="EMBL" id="KAH0558178.1"/>
    </source>
</evidence>